<dbReference type="Proteomes" id="UP000824259">
    <property type="component" value="Unassembled WGS sequence"/>
</dbReference>
<evidence type="ECO:0000313" key="3">
    <source>
        <dbReference type="Proteomes" id="UP000824259"/>
    </source>
</evidence>
<comment type="caution">
    <text evidence="2">The sequence shown here is derived from an EMBL/GenBank/DDBJ whole genome shotgun (WGS) entry which is preliminary data.</text>
</comment>
<feature type="region of interest" description="Disordered" evidence="1">
    <location>
        <begin position="148"/>
        <end position="171"/>
    </location>
</feature>
<organism evidence="2 3">
    <name type="scientific">Candidatus Alistipes avicola</name>
    <dbReference type="NCBI Taxonomy" id="2838432"/>
    <lineage>
        <taxon>Bacteria</taxon>
        <taxon>Pseudomonadati</taxon>
        <taxon>Bacteroidota</taxon>
        <taxon>Bacteroidia</taxon>
        <taxon>Bacteroidales</taxon>
        <taxon>Rikenellaceae</taxon>
        <taxon>Alistipes</taxon>
    </lineage>
</organism>
<feature type="compositionally biased region" description="Polar residues" evidence="1">
    <location>
        <begin position="152"/>
        <end position="162"/>
    </location>
</feature>
<accession>A0A9D2IAG7</accession>
<proteinExistence type="predicted"/>
<sequence length="171" mass="18917">MKKLFFSLLTLIVLGLAGCDKDSDNPICLKGYEEPVFFWGASKTTVRIEAPYILLSVNELAIYFIGTGIVEQYVYLFDGGVYSCGAIVLEAHTESLKDFLSRKYVFQEYTEGMYVYMNADQTLQIGLYPIGGGLIAVEYMPNEPNEAEAGNASVSAKATSRTLGHLRQIPE</sequence>
<name>A0A9D2IAG7_9BACT</name>
<evidence type="ECO:0000256" key="1">
    <source>
        <dbReference type="SAM" id="MobiDB-lite"/>
    </source>
</evidence>
<dbReference type="PROSITE" id="PS51257">
    <property type="entry name" value="PROKAR_LIPOPROTEIN"/>
    <property type="match status" value="1"/>
</dbReference>
<dbReference type="AlphaFoldDB" id="A0A9D2IAG7"/>
<protein>
    <recommendedName>
        <fullName evidence="4">Lipoprotein</fullName>
    </recommendedName>
</protein>
<dbReference type="EMBL" id="DWYR01000005">
    <property type="protein sequence ID" value="HJA98205.1"/>
    <property type="molecule type" value="Genomic_DNA"/>
</dbReference>
<evidence type="ECO:0008006" key="4">
    <source>
        <dbReference type="Google" id="ProtNLM"/>
    </source>
</evidence>
<evidence type="ECO:0000313" key="2">
    <source>
        <dbReference type="EMBL" id="HJA98205.1"/>
    </source>
</evidence>
<reference evidence="2" key="2">
    <citation type="submission" date="2021-04" db="EMBL/GenBank/DDBJ databases">
        <authorList>
            <person name="Gilroy R."/>
        </authorList>
    </citation>
    <scope>NUCLEOTIDE SEQUENCE</scope>
    <source>
        <strain evidence="2">CHK169-11906</strain>
    </source>
</reference>
<gene>
    <name evidence="2" type="ORF">H9779_01210</name>
</gene>
<reference evidence="2" key="1">
    <citation type="journal article" date="2021" name="PeerJ">
        <title>Extensive microbial diversity within the chicken gut microbiome revealed by metagenomics and culture.</title>
        <authorList>
            <person name="Gilroy R."/>
            <person name="Ravi A."/>
            <person name="Getino M."/>
            <person name="Pursley I."/>
            <person name="Horton D.L."/>
            <person name="Alikhan N.F."/>
            <person name="Baker D."/>
            <person name="Gharbi K."/>
            <person name="Hall N."/>
            <person name="Watson M."/>
            <person name="Adriaenssens E.M."/>
            <person name="Foster-Nyarko E."/>
            <person name="Jarju S."/>
            <person name="Secka A."/>
            <person name="Antonio M."/>
            <person name="Oren A."/>
            <person name="Chaudhuri R.R."/>
            <person name="La Ragione R."/>
            <person name="Hildebrand F."/>
            <person name="Pallen M.J."/>
        </authorList>
    </citation>
    <scope>NUCLEOTIDE SEQUENCE</scope>
    <source>
        <strain evidence="2">CHK169-11906</strain>
    </source>
</reference>